<dbReference type="OrthoDB" id="9808398at2"/>
<organism evidence="3 4">
    <name type="scientific">Hymenobacter psychrophilus</name>
    <dbReference type="NCBI Taxonomy" id="651662"/>
    <lineage>
        <taxon>Bacteria</taxon>
        <taxon>Pseudomonadati</taxon>
        <taxon>Bacteroidota</taxon>
        <taxon>Cytophagia</taxon>
        <taxon>Cytophagales</taxon>
        <taxon>Hymenobacteraceae</taxon>
        <taxon>Hymenobacter</taxon>
    </lineage>
</organism>
<protein>
    <submittedName>
        <fullName evidence="3">Pimeloyl-ACP methyl ester carboxylesterase</fullName>
    </submittedName>
</protein>
<dbReference type="PANTHER" id="PTHR46118:SF4">
    <property type="entry name" value="PROTEIN ABHD11"/>
    <property type="match status" value="1"/>
</dbReference>
<name>A0A1H3MKE2_9BACT</name>
<dbReference type="Proteomes" id="UP000199249">
    <property type="component" value="Unassembled WGS sequence"/>
</dbReference>
<reference evidence="4" key="1">
    <citation type="submission" date="2016-10" db="EMBL/GenBank/DDBJ databases">
        <authorList>
            <person name="Varghese N."/>
            <person name="Submissions S."/>
        </authorList>
    </citation>
    <scope>NUCLEOTIDE SEQUENCE [LARGE SCALE GENOMIC DNA]</scope>
    <source>
        <strain evidence="4">CGMCC 1.8975</strain>
    </source>
</reference>
<keyword evidence="4" id="KW-1185">Reference proteome</keyword>
<evidence type="ECO:0000259" key="2">
    <source>
        <dbReference type="Pfam" id="PF00561"/>
    </source>
</evidence>
<dbReference type="Gene3D" id="3.40.50.1820">
    <property type="entry name" value="alpha/beta hydrolase"/>
    <property type="match status" value="1"/>
</dbReference>
<dbReference type="PANTHER" id="PTHR46118">
    <property type="entry name" value="PROTEIN ABHD11"/>
    <property type="match status" value="1"/>
</dbReference>
<accession>A0A1H3MKE2</accession>
<proteinExistence type="predicted"/>
<evidence type="ECO:0000313" key="4">
    <source>
        <dbReference type="Proteomes" id="UP000199249"/>
    </source>
</evidence>
<evidence type="ECO:0000256" key="1">
    <source>
        <dbReference type="ARBA" id="ARBA00022801"/>
    </source>
</evidence>
<dbReference type="PRINTS" id="PR00412">
    <property type="entry name" value="EPOXHYDRLASE"/>
</dbReference>
<dbReference type="InterPro" id="IPR000639">
    <property type="entry name" value="Epox_hydrolase-like"/>
</dbReference>
<dbReference type="Pfam" id="PF00561">
    <property type="entry name" value="Abhydrolase_1"/>
    <property type="match status" value="1"/>
</dbReference>
<dbReference type="GO" id="GO:0016787">
    <property type="term" value="F:hydrolase activity"/>
    <property type="evidence" value="ECO:0007669"/>
    <property type="project" value="UniProtKB-KW"/>
</dbReference>
<dbReference type="InterPro" id="IPR029058">
    <property type="entry name" value="AB_hydrolase_fold"/>
</dbReference>
<dbReference type="EMBL" id="FNOV01000013">
    <property type="protein sequence ID" value="SDY77070.1"/>
    <property type="molecule type" value="Genomic_DNA"/>
</dbReference>
<gene>
    <name evidence="3" type="ORF">SAMN04488069_11338</name>
</gene>
<dbReference type="PRINTS" id="PR00111">
    <property type="entry name" value="ABHYDROLASE"/>
</dbReference>
<dbReference type="AlphaFoldDB" id="A0A1H3MKE2"/>
<keyword evidence="1" id="KW-0378">Hydrolase</keyword>
<feature type="domain" description="AB hydrolase-1" evidence="2">
    <location>
        <begin position="14"/>
        <end position="246"/>
    </location>
</feature>
<sequence length="259" mass="28360">MLQLHYREMGQGTPLVILHGLFGTLDNWQTLARRWAEAGHRVISADLRNHGRSPHSPEHTYPAMAADVLGLFDQLGLGPETTLLGHSMGGKAAMRFALDYPDRLGKLIVVDIAPRASDMRHQDAILAGLNSVDFTQCTSRQAADEALARHISSFGVRQFLLKNLYRQDDNSFAWRVNLPVLTAEMAAIGTEITGAQPFLKPALFINGGTSDYIDAEDKLHGIPALFPNSQVATVLDAGHWVHSEKPDEVFGLVQAFIGS</sequence>
<dbReference type="SUPFAM" id="SSF53474">
    <property type="entry name" value="alpha/beta-Hydrolases"/>
    <property type="match status" value="1"/>
</dbReference>
<dbReference type="RefSeq" id="WP_092742768.1">
    <property type="nucleotide sequence ID" value="NZ_FNOV01000013.1"/>
</dbReference>
<dbReference type="InterPro" id="IPR000073">
    <property type="entry name" value="AB_hydrolase_1"/>
</dbReference>
<evidence type="ECO:0000313" key="3">
    <source>
        <dbReference type="EMBL" id="SDY77070.1"/>
    </source>
</evidence>
<dbReference type="STRING" id="651662.SAMN04488069_11338"/>